<evidence type="ECO:0000313" key="4">
    <source>
        <dbReference type="Proteomes" id="UP000636479"/>
    </source>
</evidence>
<evidence type="ECO:0000259" key="2">
    <source>
        <dbReference type="SMART" id="SM00458"/>
    </source>
</evidence>
<evidence type="ECO:0000256" key="1">
    <source>
        <dbReference type="SAM" id="SignalP"/>
    </source>
</evidence>
<comment type="caution">
    <text evidence="3">The sequence shown here is derived from an EMBL/GenBank/DDBJ whole genome shotgun (WGS) entry which is preliminary data.</text>
</comment>
<evidence type="ECO:0000313" key="3">
    <source>
        <dbReference type="EMBL" id="KAF7297416.1"/>
    </source>
</evidence>
<reference evidence="3" key="1">
    <citation type="submission" date="2020-05" db="EMBL/GenBank/DDBJ databases">
        <title>Mycena genomes resolve the evolution of fungal bioluminescence.</title>
        <authorList>
            <person name="Tsai I.J."/>
        </authorList>
    </citation>
    <scope>NUCLEOTIDE SEQUENCE</scope>
    <source>
        <strain evidence="3">171206Taipei</strain>
    </source>
</reference>
<protein>
    <recommendedName>
        <fullName evidence="2">Ricin B lectin domain-containing protein</fullName>
    </recommendedName>
</protein>
<accession>A0A8H6SEU4</accession>
<sequence length="299" mass="31539">MLSQTLVTLLSLAIATSATRIQSANPAFTAAGIQGCVSVKDNADGAAVTIHDCNQNSGDGAVYDWQVAFATGQASAPQQIKVFGDKCLDVQDGANKDGTSVQIWTCDKSNANPNQQWVANTDSSFRWGTTNKCLDLRDGKITDGTPLQIWSCSGGPNQSWTGRDGDKFDHVHLSPSGNAAGGPFCVTASSNNFDAPVAIANCDNFQATFPKGNTTWSVPSVPTTGLISTLDGKCLTVPGSNRANGVKLTTQACLPRPTNQHFTSLPSGQLESANGNVLQIWECDKSGSNPNQKWKRTQA</sequence>
<feature type="domain" description="Ricin B lectin" evidence="2">
    <location>
        <begin position="25"/>
        <end position="163"/>
    </location>
</feature>
<dbReference type="AlphaFoldDB" id="A0A8H6SEU4"/>
<dbReference type="OrthoDB" id="6770063at2759"/>
<dbReference type="RefSeq" id="XP_037217775.1">
    <property type="nucleotide sequence ID" value="XM_037366363.1"/>
</dbReference>
<dbReference type="SUPFAM" id="SSF50370">
    <property type="entry name" value="Ricin B-like lectins"/>
    <property type="match status" value="2"/>
</dbReference>
<keyword evidence="1" id="KW-0732">Signal</keyword>
<feature type="signal peptide" evidence="1">
    <location>
        <begin position="1"/>
        <end position="18"/>
    </location>
</feature>
<dbReference type="EMBL" id="JACAZF010000008">
    <property type="protein sequence ID" value="KAF7297416.1"/>
    <property type="molecule type" value="Genomic_DNA"/>
</dbReference>
<feature type="domain" description="Ricin B lectin" evidence="2">
    <location>
        <begin position="174"/>
        <end position="297"/>
    </location>
</feature>
<name>A0A8H6SEU4_9AGAR</name>
<dbReference type="Pfam" id="PF00652">
    <property type="entry name" value="Ricin_B_lectin"/>
    <property type="match status" value="2"/>
</dbReference>
<feature type="chain" id="PRO_5034652941" description="Ricin B lectin domain-containing protein" evidence="1">
    <location>
        <begin position="19"/>
        <end position="299"/>
    </location>
</feature>
<dbReference type="Proteomes" id="UP000636479">
    <property type="component" value="Unassembled WGS sequence"/>
</dbReference>
<dbReference type="GeneID" id="59348879"/>
<organism evidence="3 4">
    <name type="scientific">Mycena indigotica</name>
    <dbReference type="NCBI Taxonomy" id="2126181"/>
    <lineage>
        <taxon>Eukaryota</taxon>
        <taxon>Fungi</taxon>
        <taxon>Dikarya</taxon>
        <taxon>Basidiomycota</taxon>
        <taxon>Agaricomycotina</taxon>
        <taxon>Agaricomycetes</taxon>
        <taxon>Agaricomycetidae</taxon>
        <taxon>Agaricales</taxon>
        <taxon>Marasmiineae</taxon>
        <taxon>Mycenaceae</taxon>
        <taxon>Mycena</taxon>
    </lineage>
</organism>
<keyword evidence="4" id="KW-1185">Reference proteome</keyword>
<proteinExistence type="predicted"/>
<dbReference type="InterPro" id="IPR035992">
    <property type="entry name" value="Ricin_B-like_lectins"/>
</dbReference>
<dbReference type="SMART" id="SM00458">
    <property type="entry name" value="RICIN"/>
    <property type="match status" value="2"/>
</dbReference>
<dbReference type="InterPro" id="IPR000772">
    <property type="entry name" value="Ricin_B_lectin"/>
</dbReference>
<dbReference type="PROSITE" id="PS50231">
    <property type="entry name" value="RICIN_B_LECTIN"/>
    <property type="match status" value="2"/>
</dbReference>
<gene>
    <name evidence="3" type="ORF">MIND_00975200</name>
</gene>
<dbReference type="Gene3D" id="2.80.10.50">
    <property type="match status" value="2"/>
</dbReference>